<evidence type="ECO:0000313" key="7">
    <source>
        <dbReference type="Proteomes" id="UP000255355"/>
    </source>
</evidence>
<dbReference type="STRING" id="1210089.GCA_001613165_07440"/>
<dbReference type="InterPro" id="IPR049056">
    <property type="entry name" value="NAD_Glu_DH_HM3"/>
</dbReference>
<evidence type="ECO:0000313" key="6">
    <source>
        <dbReference type="EMBL" id="RDI54525.1"/>
    </source>
</evidence>
<dbReference type="InterPro" id="IPR048381">
    <property type="entry name" value="GDH_C"/>
</dbReference>
<dbReference type="GO" id="GO:0004069">
    <property type="term" value="F:L-aspartate:2-oxoglutarate aminotransferase activity"/>
    <property type="evidence" value="ECO:0007669"/>
    <property type="project" value="InterPro"/>
</dbReference>
<dbReference type="InterPro" id="IPR049062">
    <property type="entry name" value="NAD_Glu_DH_ACT2"/>
</dbReference>
<proteinExistence type="predicted"/>
<gene>
    <name evidence="6" type="ORF">DFR68_102653</name>
</gene>
<comment type="caution">
    <text evidence="6">The sequence shown here is derived from an EMBL/GenBank/DDBJ whole genome shotgun (WGS) entry which is preliminary data.</text>
</comment>
<evidence type="ECO:0000259" key="5">
    <source>
        <dbReference type="Pfam" id="PF21077"/>
    </source>
</evidence>
<dbReference type="PANTHER" id="PTHR43403">
    <property type="entry name" value="NAD-SPECIFIC GLUTAMATE DEHYDROGENASE"/>
    <property type="match status" value="1"/>
</dbReference>
<reference evidence="6 7" key="1">
    <citation type="submission" date="2018-07" db="EMBL/GenBank/DDBJ databases">
        <title>Genomic Encyclopedia of Type Strains, Phase IV (KMG-IV): sequencing the most valuable type-strain genomes for metagenomic binning, comparative biology and taxonomic classification.</title>
        <authorList>
            <person name="Goeker M."/>
        </authorList>
    </citation>
    <scope>NUCLEOTIDE SEQUENCE [LARGE SCALE GENOMIC DNA]</scope>
    <source>
        <strain evidence="6 7">DSM 44952</strain>
    </source>
</reference>
<dbReference type="Pfam" id="PF21074">
    <property type="entry name" value="GDH_C"/>
    <property type="match status" value="1"/>
</dbReference>
<feature type="domain" description="NAD-glutamate dehydrogenase catalytic" evidence="1">
    <location>
        <begin position="745"/>
        <end position="1246"/>
    </location>
</feature>
<dbReference type="Pfam" id="PF05088">
    <property type="entry name" value="Bac_GDH_CD"/>
    <property type="match status" value="1"/>
</dbReference>
<feature type="domain" description="NAD-glutamate dehydrogenase ACT2" evidence="4">
    <location>
        <begin position="403"/>
        <end position="496"/>
    </location>
</feature>
<dbReference type="InterPro" id="IPR028971">
    <property type="entry name" value="NAD-GDH_cat"/>
</dbReference>
<dbReference type="GO" id="GO:0006538">
    <property type="term" value="P:L-glutamate catabolic process"/>
    <property type="evidence" value="ECO:0007669"/>
    <property type="project" value="InterPro"/>
</dbReference>
<feature type="domain" description="NAD-specific glutamate dehydrogenase C-terminal" evidence="2">
    <location>
        <begin position="1293"/>
        <end position="1628"/>
    </location>
</feature>
<accession>A0A370HDM7</accession>
<dbReference type="InterPro" id="IPR049059">
    <property type="entry name" value="NAD_Glu_DH_HM1"/>
</dbReference>
<dbReference type="GO" id="GO:0004352">
    <property type="term" value="F:glutamate dehydrogenase (NAD+) activity"/>
    <property type="evidence" value="ECO:0007669"/>
    <property type="project" value="InterPro"/>
</dbReference>
<dbReference type="EMBL" id="QQAZ01000002">
    <property type="protein sequence ID" value="RDI54525.1"/>
    <property type="molecule type" value="Genomic_DNA"/>
</dbReference>
<dbReference type="Proteomes" id="UP000255355">
    <property type="component" value="Unassembled WGS sequence"/>
</dbReference>
<dbReference type="SUPFAM" id="SSF53223">
    <property type="entry name" value="Aminoacid dehydrogenase-like, N-terminal domain"/>
    <property type="match status" value="1"/>
</dbReference>
<dbReference type="Pfam" id="PF21077">
    <property type="entry name" value="GDH_ACT3"/>
    <property type="match status" value="1"/>
</dbReference>
<dbReference type="Pfam" id="PF21079">
    <property type="entry name" value="GDH_HM2"/>
    <property type="match status" value="1"/>
</dbReference>
<dbReference type="InterPro" id="IPR036291">
    <property type="entry name" value="NAD(P)-bd_dom_sf"/>
</dbReference>
<dbReference type="Pfam" id="PF21076">
    <property type="entry name" value="GDH_ACT2"/>
    <property type="match status" value="1"/>
</dbReference>
<dbReference type="InterPro" id="IPR024727">
    <property type="entry name" value="NAD_Glu_DH_N_ACT1"/>
</dbReference>
<dbReference type="InterPro" id="IPR049058">
    <property type="entry name" value="NAD_Glu_DH_HM2"/>
</dbReference>
<feature type="domain" description="NAD-glutamate dehydrogenase N-terminal ACT1" evidence="3">
    <location>
        <begin position="45"/>
        <end position="167"/>
    </location>
</feature>
<dbReference type="Pfam" id="PF21075">
    <property type="entry name" value="GDH_ACT1"/>
    <property type="match status" value="1"/>
</dbReference>
<dbReference type="PIRSF" id="PIRSF036761">
    <property type="entry name" value="GDH_Mll4104"/>
    <property type="match status" value="1"/>
</dbReference>
<protein>
    <submittedName>
        <fullName evidence="6">Glutamate dehydrogenase</fullName>
    </submittedName>
</protein>
<evidence type="ECO:0000259" key="3">
    <source>
        <dbReference type="Pfam" id="PF21075"/>
    </source>
</evidence>
<dbReference type="InterPro" id="IPR046346">
    <property type="entry name" value="Aminoacid_DH-like_N_sf"/>
</dbReference>
<dbReference type="SUPFAM" id="SSF51735">
    <property type="entry name" value="NAD(P)-binding Rossmann-fold domains"/>
    <property type="match status" value="1"/>
</dbReference>
<evidence type="ECO:0000259" key="1">
    <source>
        <dbReference type="Pfam" id="PF05088"/>
    </source>
</evidence>
<evidence type="ECO:0000259" key="2">
    <source>
        <dbReference type="Pfam" id="PF21074"/>
    </source>
</evidence>
<dbReference type="Pfam" id="PF21073">
    <property type="entry name" value="GDH_HM1"/>
    <property type="match status" value="1"/>
</dbReference>
<dbReference type="PANTHER" id="PTHR43403:SF1">
    <property type="entry name" value="NAD-SPECIFIC GLUTAMATE DEHYDROGENASE"/>
    <property type="match status" value="1"/>
</dbReference>
<evidence type="ECO:0000259" key="4">
    <source>
        <dbReference type="Pfam" id="PF21076"/>
    </source>
</evidence>
<name>A0A370HDM7_9NOCA</name>
<dbReference type="InterPro" id="IPR007780">
    <property type="entry name" value="NAD_Glu_DH_bac"/>
</dbReference>
<dbReference type="RefSeq" id="WP_246010818.1">
    <property type="nucleotide sequence ID" value="NZ_QQAZ01000002.1"/>
</dbReference>
<sequence length="1646" mass="180595">MAATQQTISWKRFRDDPTDLEAIYFRWIQPGAAAPAITGRAELIYRQHLELAAVRRPGKALTRVYRAGDGFGPAIQIVNDDMPLLVDSVTAALRRLGAVVTEVVHPVFDVLRDNHGRLRAIAPAEGEGRSGPKTRPGAGTAVRESWMHVQLALDTDDELIQNIEQALRPVLGVIRQVADDTTPMTRAIRALANRLDHTAEWVRDAEVPECARLLRWLADGHFTLLGYGYYDSPNLVAAEHGPVAPIPVSGTGLGVLRGESGSEIAVPAFDGDDSVLRMANGSADAMMPGSPDVYFISVADYGDADPKQFLPAGGPIEPRGVHVFVGMFTVAGAHENILDIPVISRRVLQVIDWAGFALNSFSGQGLLEMLQTFPRVELFSTDARRLFETVSAVMNLGLRRQVRLFIRRDAGSGAVYCLVYIPRDRYSTEVRLRMQDVLQAEFDGEQVAYSARATESELAVVYFTVHRRQDAPLADITESNRERIQELLFATTRTWSDRLLAEAGGNPELSTAAQDYAAAFPAGYQEEYSPAQALEDLRRLRRLSDGAIETNLYRSDESASGEWRFTLYVAGTEVSLSRVLPVLHSFGVEVVYERPYRLDLADGSRQWIYDFGLRVPAALLRGTTDPDIEADLSRSVDPESLPDSSIRRRLPEAVAAMWHGRTEVDGMNELVLRTGLHWRQVAMLRAYAKYLQQAGFAYTFGNITRALVTHPTTARAFAELFDAYFDPDGVGSVASVRAAAIAERLQAEIEAVVSLDTDRILRAMLGLITATLRTNYFRRGADGQPTEYLSFKFDPHSINELPRPRPQFEIFVYSPRVEGVHLRFGAVARGGLRWSDRLEDFRTEVLGLVKAQAVKNAVIVPVGAKGGFVVKRPPESTDDPTVDRQALQAEGVACYRTFISGLLDVTDNVDHATGQVVPPARVVRRDSDDTYLVVAADKGTATFSDIANDVAQSYGFWLGDAFASGGSVGYDHKAMGITAKGAWESVKRHFAEMDIDTQSQEFTVVGVGDMSGDVFGNGMLLSEHIRLVAAFDHRHIFLDPNPDAAQSFQERKRMFALPRSSWRDYDTSLISAGGGVYDRTAKAIPITPQIREALDLDPSVITLSPPELIRAILLAPVDLLWNGGIGTYVKASSETHPDVGDKSNDAVRVDANSLRVKVIGEGGNLGLTALGRIEFCRGGGRMNTDALDNSAGVDCSDHEVNIKVLLDGVVSGGDLVVDERNALLAAMTDEVSELVLRDNISQNVQMGLSRAEAEPLAVVHRRLISELENRRGLNRRLEALPSDAELERRIADGQGLTSPELANLLAHVKLSLKADLLAGDLLDSTAFESVLPTYFPVPLRERFGAAIGRHPLRREILATMVVNDVVDYGGITYAFRLSEETGATAEDAVRAFTATVEIFDLRDLWQRIRTTPMPTAVRNELELETKRTLDRASRWLLANRPQPLAIGAGITRYRKGVQALADKVPSWRPGPLADDVLQRSGGPIERGAPRELAEEVALLVHRFPLLDVLDIADICERDADEVAALYYALDLHFEIQRLLTAVAGLDRGDRWRTLARLAVRDDLYDSLRSLTVDVLAATDPAESPDEKIAYWESTNRSRLARARAALGEIYAVGSYDLATLSVAARQVRSMVSSGETTATVATGAVG</sequence>
<feature type="domain" description="NAD-glutamate dehydrogenase ACT3" evidence="5">
    <location>
        <begin position="548"/>
        <end position="618"/>
    </location>
</feature>
<dbReference type="Pfam" id="PF21078">
    <property type="entry name" value="GDH_HM3"/>
    <property type="match status" value="1"/>
</dbReference>
<keyword evidence="7" id="KW-1185">Reference proteome</keyword>
<organism evidence="6 7">
    <name type="scientific">Nocardia mexicana</name>
    <dbReference type="NCBI Taxonomy" id="279262"/>
    <lineage>
        <taxon>Bacteria</taxon>
        <taxon>Bacillati</taxon>
        <taxon>Actinomycetota</taxon>
        <taxon>Actinomycetes</taxon>
        <taxon>Mycobacteriales</taxon>
        <taxon>Nocardiaceae</taxon>
        <taxon>Nocardia</taxon>
    </lineage>
</organism>
<dbReference type="InterPro" id="IPR049064">
    <property type="entry name" value="NAD_Glu_DH_ACT3"/>
</dbReference>